<dbReference type="EMBL" id="JAQIZT010000010">
    <property type="protein sequence ID" value="KAJ6981650.1"/>
    <property type="molecule type" value="Genomic_DNA"/>
</dbReference>
<gene>
    <name evidence="1" type="ORF">NC653_024908</name>
    <name evidence="2" type="ORF">NC653_024914</name>
</gene>
<evidence type="ECO:0000313" key="1">
    <source>
        <dbReference type="EMBL" id="KAJ6981650.1"/>
    </source>
</evidence>
<sequence>MSSMGSETSFTGSMLRFEAASPRNGSVSNKIWNNCVRISNLDPRVPLNMYENAVKLVLGDLTWTILIFYYQHRVDASVPIEDTVTINRKCLSSIAV</sequence>
<dbReference type="Proteomes" id="UP001164929">
    <property type="component" value="Chromosome 10"/>
</dbReference>
<dbReference type="EMBL" id="JAQIZT010000010">
    <property type="protein sequence ID" value="KAJ6981656.1"/>
    <property type="molecule type" value="Genomic_DNA"/>
</dbReference>
<dbReference type="AlphaFoldDB" id="A0AAD6M9Y3"/>
<proteinExistence type="predicted"/>
<comment type="caution">
    <text evidence="2">The sequence shown here is derived from an EMBL/GenBank/DDBJ whole genome shotgun (WGS) entry which is preliminary data.</text>
</comment>
<protein>
    <submittedName>
        <fullName evidence="2">Uncharacterized protein</fullName>
    </submittedName>
</protein>
<reference evidence="2" key="1">
    <citation type="journal article" date="2023" name="Mol. Ecol. Resour.">
        <title>Chromosome-level genome assembly of a triploid poplar Populus alba 'Berolinensis'.</title>
        <authorList>
            <person name="Chen S."/>
            <person name="Yu Y."/>
            <person name="Wang X."/>
            <person name="Wang S."/>
            <person name="Zhang T."/>
            <person name="Zhou Y."/>
            <person name="He R."/>
            <person name="Meng N."/>
            <person name="Wang Y."/>
            <person name="Liu W."/>
            <person name="Liu Z."/>
            <person name="Liu J."/>
            <person name="Guo Q."/>
            <person name="Huang H."/>
            <person name="Sederoff R.R."/>
            <person name="Wang G."/>
            <person name="Qu G."/>
            <person name="Chen S."/>
        </authorList>
    </citation>
    <scope>NUCLEOTIDE SEQUENCE</scope>
    <source>
        <strain evidence="2">SC-2020</strain>
    </source>
</reference>
<keyword evidence="3" id="KW-1185">Reference proteome</keyword>
<evidence type="ECO:0000313" key="3">
    <source>
        <dbReference type="Proteomes" id="UP001164929"/>
    </source>
</evidence>
<evidence type="ECO:0000313" key="2">
    <source>
        <dbReference type="EMBL" id="KAJ6981656.1"/>
    </source>
</evidence>
<accession>A0AAD6M9Y3</accession>
<organism evidence="2 3">
    <name type="scientific">Populus alba x Populus x berolinensis</name>
    <dbReference type="NCBI Taxonomy" id="444605"/>
    <lineage>
        <taxon>Eukaryota</taxon>
        <taxon>Viridiplantae</taxon>
        <taxon>Streptophyta</taxon>
        <taxon>Embryophyta</taxon>
        <taxon>Tracheophyta</taxon>
        <taxon>Spermatophyta</taxon>
        <taxon>Magnoliopsida</taxon>
        <taxon>eudicotyledons</taxon>
        <taxon>Gunneridae</taxon>
        <taxon>Pentapetalae</taxon>
        <taxon>rosids</taxon>
        <taxon>fabids</taxon>
        <taxon>Malpighiales</taxon>
        <taxon>Salicaceae</taxon>
        <taxon>Saliceae</taxon>
        <taxon>Populus</taxon>
    </lineage>
</organism>
<name>A0AAD6M9Y3_9ROSI</name>